<name>A0A1T4VDA5_9FIRM</name>
<organism evidence="6 7">
    <name type="scientific">Eubacterium uniforme</name>
    <dbReference type="NCBI Taxonomy" id="39495"/>
    <lineage>
        <taxon>Bacteria</taxon>
        <taxon>Bacillati</taxon>
        <taxon>Bacillota</taxon>
        <taxon>Clostridia</taxon>
        <taxon>Eubacteriales</taxon>
        <taxon>Eubacteriaceae</taxon>
        <taxon>Eubacterium</taxon>
    </lineage>
</organism>
<evidence type="ECO:0000256" key="1">
    <source>
        <dbReference type="ARBA" id="ARBA00005417"/>
    </source>
</evidence>
<dbReference type="InterPro" id="IPR017871">
    <property type="entry name" value="ABC_transporter-like_CS"/>
</dbReference>
<dbReference type="Proteomes" id="UP000190814">
    <property type="component" value="Unassembled WGS sequence"/>
</dbReference>
<dbReference type="PANTHER" id="PTHR42734:SF17">
    <property type="entry name" value="METAL TRANSPORT SYSTEM ATP-BINDING PROTEIN TM_0124-RELATED"/>
    <property type="match status" value="1"/>
</dbReference>
<dbReference type="AlphaFoldDB" id="A0A1T4VDA5"/>
<comment type="similarity">
    <text evidence="1">Belongs to the ABC transporter superfamily.</text>
</comment>
<keyword evidence="3" id="KW-0547">Nucleotide-binding</keyword>
<keyword evidence="2" id="KW-0813">Transport</keyword>
<evidence type="ECO:0000256" key="3">
    <source>
        <dbReference type="ARBA" id="ARBA00022741"/>
    </source>
</evidence>
<evidence type="ECO:0000313" key="7">
    <source>
        <dbReference type="Proteomes" id="UP000190814"/>
    </source>
</evidence>
<evidence type="ECO:0000313" key="6">
    <source>
        <dbReference type="EMBL" id="SKA62944.1"/>
    </source>
</evidence>
<evidence type="ECO:0000256" key="4">
    <source>
        <dbReference type="ARBA" id="ARBA00022840"/>
    </source>
</evidence>
<keyword evidence="4 6" id="KW-0067">ATP-binding</keyword>
<dbReference type="OrthoDB" id="9806726at2"/>
<feature type="domain" description="ABC transporter" evidence="5">
    <location>
        <begin position="4"/>
        <end position="231"/>
    </location>
</feature>
<dbReference type="STRING" id="39495.SAMN02745111_00730"/>
<proteinExistence type="inferred from homology"/>
<dbReference type="CDD" id="cd03235">
    <property type="entry name" value="ABC_Metallic_Cations"/>
    <property type="match status" value="1"/>
</dbReference>
<gene>
    <name evidence="6" type="ORF">SAMN02745111_00730</name>
</gene>
<evidence type="ECO:0000256" key="2">
    <source>
        <dbReference type="ARBA" id="ARBA00022448"/>
    </source>
</evidence>
<dbReference type="PANTHER" id="PTHR42734">
    <property type="entry name" value="METAL TRANSPORT SYSTEM ATP-BINDING PROTEIN TM_0124-RELATED"/>
    <property type="match status" value="1"/>
</dbReference>
<dbReference type="InterPro" id="IPR003593">
    <property type="entry name" value="AAA+_ATPase"/>
</dbReference>
<dbReference type="RefSeq" id="WP_078765617.1">
    <property type="nucleotide sequence ID" value="NZ_FUXZ01000004.1"/>
</dbReference>
<keyword evidence="7" id="KW-1185">Reference proteome</keyword>
<reference evidence="6 7" key="1">
    <citation type="submission" date="2017-02" db="EMBL/GenBank/DDBJ databases">
        <authorList>
            <person name="Peterson S.W."/>
        </authorList>
    </citation>
    <scope>NUCLEOTIDE SEQUENCE [LARGE SCALE GENOMIC DNA]</scope>
    <source>
        <strain evidence="6 7">ATCC 35992</strain>
    </source>
</reference>
<dbReference type="InterPro" id="IPR027417">
    <property type="entry name" value="P-loop_NTPase"/>
</dbReference>
<dbReference type="SMART" id="SM00382">
    <property type="entry name" value="AAA"/>
    <property type="match status" value="1"/>
</dbReference>
<dbReference type="GO" id="GO:0005524">
    <property type="term" value="F:ATP binding"/>
    <property type="evidence" value="ECO:0007669"/>
    <property type="project" value="UniProtKB-KW"/>
</dbReference>
<dbReference type="PROSITE" id="PS00211">
    <property type="entry name" value="ABC_TRANSPORTER_1"/>
    <property type="match status" value="1"/>
</dbReference>
<protein>
    <submittedName>
        <fullName evidence="6">Zinc transport system ATP-binding protein</fullName>
    </submittedName>
</protein>
<dbReference type="Gene3D" id="3.40.50.300">
    <property type="entry name" value="P-loop containing nucleotide triphosphate hydrolases"/>
    <property type="match status" value="1"/>
</dbReference>
<dbReference type="SUPFAM" id="SSF52540">
    <property type="entry name" value="P-loop containing nucleoside triphosphate hydrolases"/>
    <property type="match status" value="1"/>
</dbReference>
<dbReference type="InterPro" id="IPR003439">
    <property type="entry name" value="ABC_transporter-like_ATP-bd"/>
</dbReference>
<dbReference type="EMBL" id="FUXZ01000004">
    <property type="protein sequence ID" value="SKA62944.1"/>
    <property type="molecule type" value="Genomic_DNA"/>
</dbReference>
<evidence type="ECO:0000259" key="5">
    <source>
        <dbReference type="PROSITE" id="PS50893"/>
    </source>
</evidence>
<sequence length="242" mass="27043">MALIKTKDLSLGYDNEVILKNLNIEVNEGDYLCIVGENGSGKSTLMKTLLGLISPQGGEIILGDGLKKNEIGYLPQQTLVQKDFPASVTEIVLSGCQARMGLRPFYSKADKELAKVNMERMGVDKFKEKSYRNLSGGQQQRVLLARALCATKKLLLLDEPVSGLDPMVTNEMYGLIKKLNEEGITIIMISHDIHAASIYASHILHIGEHMFFGTNEEYKKSNIGRFFLRKDLVHRNISNDRK</sequence>
<dbReference type="GO" id="GO:0016887">
    <property type="term" value="F:ATP hydrolysis activity"/>
    <property type="evidence" value="ECO:0007669"/>
    <property type="project" value="InterPro"/>
</dbReference>
<dbReference type="Pfam" id="PF00005">
    <property type="entry name" value="ABC_tran"/>
    <property type="match status" value="1"/>
</dbReference>
<dbReference type="PROSITE" id="PS50893">
    <property type="entry name" value="ABC_TRANSPORTER_2"/>
    <property type="match status" value="1"/>
</dbReference>
<accession>A0A1T4VDA5</accession>
<dbReference type="InterPro" id="IPR050153">
    <property type="entry name" value="Metal_Ion_Import_ABC"/>
</dbReference>